<evidence type="ECO:0000256" key="1">
    <source>
        <dbReference type="SAM" id="SignalP"/>
    </source>
</evidence>
<reference evidence="2 3" key="1">
    <citation type="journal article" date="2019" name="Int. J. Syst. Evol. Microbiol.">
        <title>The Global Catalogue of Microorganisms (GCM) 10K type strain sequencing project: providing services to taxonomists for standard genome sequencing and annotation.</title>
        <authorList>
            <consortium name="The Broad Institute Genomics Platform"/>
            <consortium name="The Broad Institute Genome Sequencing Center for Infectious Disease"/>
            <person name="Wu L."/>
            <person name="Ma J."/>
        </authorList>
    </citation>
    <scope>NUCLEOTIDE SEQUENCE [LARGE SCALE GENOMIC DNA]</scope>
    <source>
        <strain evidence="2 3">JCM 15608</strain>
    </source>
</reference>
<evidence type="ECO:0000313" key="3">
    <source>
        <dbReference type="Proteomes" id="UP001500021"/>
    </source>
</evidence>
<dbReference type="Proteomes" id="UP001500021">
    <property type="component" value="Unassembled WGS sequence"/>
</dbReference>
<dbReference type="Gene3D" id="2.40.128.490">
    <property type="entry name" value="Uncharacterised protein PF14869, DUF4488"/>
    <property type="match status" value="1"/>
</dbReference>
<proteinExistence type="predicted"/>
<comment type="caution">
    <text evidence="2">The sequence shown here is derived from an EMBL/GenBank/DDBJ whole genome shotgun (WGS) entry which is preliminary data.</text>
</comment>
<organism evidence="2 3">
    <name type="scientific">Colwellia asteriadis</name>
    <dbReference type="NCBI Taxonomy" id="517723"/>
    <lineage>
        <taxon>Bacteria</taxon>
        <taxon>Pseudomonadati</taxon>
        <taxon>Pseudomonadota</taxon>
        <taxon>Gammaproteobacteria</taxon>
        <taxon>Alteromonadales</taxon>
        <taxon>Colwelliaceae</taxon>
        <taxon>Colwellia</taxon>
    </lineage>
</organism>
<name>A0ABN1L4I9_9GAMM</name>
<feature type="chain" id="PRO_5046097483" description="DUF4488 domain-containing protein" evidence="1">
    <location>
        <begin position="20"/>
        <end position="135"/>
    </location>
</feature>
<dbReference type="RefSeq" id="WP_343815355.1">
    <property type="nucleotide sequence ID" value="NZ_BAAAFA010000002.1"/>
</dbReference>
<evidence type="ECO:0008006" key="4">
    <source>
        <dbReference type="Google" id="ProtNLM"/>
    </source>
</evidence>
<protein>
    <recommendedName>
        <fullName evidence="4">DUF4488 domain-containing protein</fullName>
    </recommendedName>
</protein>
<gene>
    <name evidence="2" type="ORF">GCM10009111_08470</name>
</gene>
<evidence type="ECO:0000313" key="2">
    <source>
        <dbReference type="EMBL" id="GAA0813303.1"/>
    </source>
</evidence>
<keyword evidence="3" id="KW-1185">Reference proteome</keyword>
<sequence length="135" mass="15672">MNKVFSIILVALLSFSANADENLFSGTWTLVSGEYINYEGKLVSYESLNLRSIKVITNTHFSFVTMSGDKFWSSGTGTFEVTDSEYIESPLYTSFNSPEGKKYVFKYKKEGDKWFSSRWENDKRVEYEVWQRISD</sequence>
<feature type="signal peptide" evidence="1">
    <location>
        <begin position="1"/>
        <end position="19"/>
    </location>
</feature>
<accession>A0ABN1L4I9</accession>
<keyword evidence="1" id="KW-0732">Signal</keyword>
<dbReference type="EMBL" id="BAAAFA010000002">
    <property type="protein sequence ID" value="GAA0813303.1"/>
    <property type="molecule type" value="Genomic_DNA"/>
</dbReference>